<dbReference type="Proteomes" id="UP001196413">
    <property type="component" value="Unassembled WGS sequence"/>
</dbReference>
<sequence>MFFGSISGIPVIKTMMSSLTFFHYCCDISFADGELIEDPAVLMESCDGLKMVSLKLYENWELDEVQEITTLTFD</sequence>
<organism evidence="1 2">
    <name type="scientific">Parelaphostrongylus tenuis</name>
    <name type="common">Meningeal worm</name>
    <dbReference type="NCBI Taxonomy" id="148309"/>
    <lineage>
        <taxon>Eukaryota</taxon>
        <taxon>Metazoa</taxon>
        <taxon>Ecdysozoa</taxon>
        <taxon>Nematoda</taxon>
        <taxon>Chromadorea</taxon>
        <taxon>Rhabditida</taxon>
        <taxon>Rhabditina</taxon>
        <taxon>Rhabditomorpha</taxon>
        <taxon>Strongyloidea</taxon>
        <taxon>Metastrongylidae</taxon>
        <taxon>Parelaphostrongylus</taxon>
    </lineage>
</organism>
<comment type="caution">
    <text evidence="1">The sequence shown here is derived from an EMBL/GenBank/DDBJ whole genome shotgun (WGS) entry which is preliminary data.</text>
</comment>
<gene>
    <name evidence="1" type="ORF">KIN20_023564</name>
</gene>
<reference evidence="1" key="1">
    <citation type="submission" date="2021-06" db="EMBL/GenBank/DDBJ databases">
        <title>Parelaphostrongylus tenuis whole genome reference sequence.</title>
        <authorList>
            <person name="Garwood T.J."/>
            <person name="Larsen P.A."/>
            <person name="Fountain-Jones N.M."/>
            <person name="Garbe J.R."/>
            <person name="Macchietto M.G."/>
            <person name="Kania S.A."/>
            <person name="Gerhold R.W."/>
            <person name="Richards J.E."/>
            <person name="Wolf T.M."/>
        </authorList>
    </citation>
    <scope>NUCLEOTIDE SEQUENCE</scope>
    <source>
        <strain evidence="1">MNPRO001-30</strain>
        <tissue evidence="1">Meninges</tissue>
    </source>
</reference>
<dbReference type="AlphaFoldDB" id="A0AAD5NA75"/>
<dbReference type="EMBL" id="JAHQIW010004781">
    <property type="protein sequence ID" value="KAJ1363649.1"/>
    <property type="molecule type" value="Genomic_DNA"/>
</dbReference>
<accession>A0AAD5NA75</accession>
<evidence type="ECO:0000313" key="2">
    <source>
        <dbReference type="Proteomes" id="UP001196413"/>
    </source>
</evidence>
<name>A0AAD5NA75_PARTN</name>
<proteinExistence type="predicted"/>
<protein>
    <submittedName>
        <fullName evidence="1">Uncharacterized protein</fullName>
    </submittedName>
</protein>
<evidence type="ECO:0000313" key="1">
    <source>
        <dbReference type="EMBL" id="KAJ1363649.1"/>
    </source>
</evidence>
<keyword evidence="2" id="KW-1185">Reference proteome</keyword>